<dbReference type="InterPro" id="IPR050191">
    <property type="entry name" value="ATP-dep_DNA_ligase"/>
</dbReference>
<name>A0A9D2WP75_9FIRM</name>
<dbReference type="SUPFAM" id="SSF56091">
    <property type="entry name" value="DNA ligase/mRNA capping enzyme, catalytic domain"/>
    <property type="match status" value="1"/>
</dbReference>
<dbReference type="Gene3D" id="3.30.1490.70">
    <property type="match status" value="1"/>
</dbReference>
<gene>
    <name evidence="6" type="ORF">SPSYN_02321</name>
</gene>
<dbReference type="EMBL" id="LSRS01000005">
    <property type="protein sequence ID" value="KAF1084543.1"/>
    <property type="molecule type" value="Genomic_DNA"/>
</dbReference>
<dbReference type="Gene3D" id="3.30.470.30">
    <property type="entry name" value="DNA ligase/mRNA capping enzyme"/>
    <property type="match status" value="1"/>
</dbReference>
<sequence length="323" mass="36352">MNLVDTTGTLPLVKPMLAVPAQPFDHPDYFFEIKWDGYRCLAYLDGQTSLVSRNLKNITAAFPDLGGMHLRVSEQPLLLDGEIIVLQDGKPSFDALQSRDKLVEGNRVRRAAQALPAIYVAFDILYLRGKSLMQLALYERRKYLRAAALTGDNLIVSEPVQGEGVAYYRACVNKGLEGVVAKRMDSKYLPGTRSSYWKKLRHTREADLVICGYREGRGSRLLGALVLAAWNGRGFVYQGMVGSGLSRDDELYLLKQLEGLGTANPPFIDQQSRMHDVHWVKPRLVCRVEYLTLTRQGILRHPVYKGLRGDKLPEESGRVEEQN</sequence>
<keyword evidence="7" id="KW-1185">Reference proteome</keyword>
<dbReference type="InterPro" id="IPR012340">
    <property type="entry name" value="NA-bd_OB-fold"/>
</dbReference>
<dbReference type="CDD" id="cd07971">
    <property type="entry name" value="OBF_DNA_ligase_LigD"/>
    <property type="match status" value="1"/>
</dbReference>
<dbReference type="InterPro" id="IPR014146">
    <property type="entry name" value="LigD_ligase_dom"/>
</dbReference>
<dbReference type="InterPro" id="IPR012309">
    <property type="entry name" value="DNA_ligase_ATP-dep_C"/>
</dbReference>
<dbReference type="GO" id="GO:0006310">
    <property type="term" value="P:DNA recombination"/>
    <property type="evidence" value="ECO:0007669"/>
    <property type="project" value="InterPro"/>
</dbReference>
<reference evidence="6" key="1">
    <citation type="submission" date="2016-02" db="EMBL/GenBank/DDBJ databases">
        <title>Draft Genome Sequence of Sporotomaculum syntrophicum Strain FB, a Syntrophic Benzoate Degrader.</title>
        <authorList>
            <person name="Nobu M.K."/>
            <person name="Narihiro T."/>
            <person name="Qiu Y.-L."/>
            <person name="Ohashi A."/>
            <person name="Liu W.-T."/>
            <person name="Yuji S."/>
        </authorList>
    </citation>
    <scope>NUCLEOTIDE SEQUENCE</scope>
    <source>
        <strain evidence="6">FB</strain>
    </source>
</reference>
<protein>
    <recommendedName>
        <fullName evidence="2">DNA ligase (ATP)</fullName>
        <ecNumber evidence="2">6.5.1.1</ecNumber>
    </recommendedName>
</protein>
<proteinExistence type="inferred from homology"/>
<dbReference type="Gene3D" id="2.40.50.140">
    <property type="entry name" value="Nucleic acid-binding proteins"/>
    <property type="match status" value="1"/>
</dbReference>
<comment type="catalytic activity">
    <reaction evidence="4">
        <text>ATP + (deoxyribonucleotide)n-3'-hydroxyl + 5'-phospho-(deoxyribonucleotide)m = (deoxyribonucleotide)n+m + AMP + diphosphate.</text>
        <dbReference type="EC" id="6.5.1.1"/>
    </reaction>
</comment>
<dbReference type="RefSeq" id="WP_243153029.1">
    <property type="nucleotide sequence ID" value="NZ_LSRS01000005.1"/>
</dbReference>
<accession>A0A9D2WP75</accession>
<evidence type="ECO:0000313" key="7">
    <source>
        <dbReference type="Proteomes" id="UP000798488"/>
    </source>
</evidence>
<evidence type="ECO:0000256" key="2">
    <source>
        <dbReference type="ARBA" id="ARBA00012727"/>
    </source>
</evidence>
<dbReference type="Proteomes" id="UP000798488">
    <property type="component" value="Unassembled WGS sequence"/>
</dbReference>
<comment type="caution">
    <text evidence="6">The sequence shown here is derived from an EMBL/GenBank/DDBJ whole genome shotgun (WGS) entry which is preliminary data.</text>
</comment>
<feature type="domain" description="ATP-dependent DNA ligase family profile" evidence="5">
    <location>
        <begin position="119"/>
        <end position="234"/>
    </location>
</feature>
<dbReference type="Pfam" id="PF01068">
    <property type="entry name" value="DNA_ligase_A_M"/>
    <property type="match status" value="1"/>
</dbReference>
<dbReference type="PANTHER" id="PTHR45674:SF4">
    <property type="entry name" value="DNA LIGASE 1"/>
    <property type="match status" value="1"/>
</dbReference>
<dbReference type="NCBIfam" id="TIGR02779">
    <property type="entry name" value="NHEJ_ligase_lig"/>
    <property type="match status" value="1"/>
</dbReference>
<evidence type="ECO:0000313" key="6">
    <source>
        <dbReference type="EMBL" id="KAF1084543.1"/>
    </source>
</evidence>
<dbReference type="SUPFAM" id="SSF50249">
    <property type="entry name" value="Nucleic acid-binding proteins"/>
    <property type="match status" value="1"/>
</dbReference>
<evidence type="ECO:0000256" key="1">
    <source>
        <dbReference type="ARBA" id="ARBA00007572"/>
    </source>
</evidence>
<dbReference type="EC" id="6.5.1.1" evidence="2"/>
<keyword evidence="3 6" id="KW-0436">Ligase</keyword>
<dbReference type="GO" id="GO:0006281">
    <property type="term" value="P:DNA repair"/>
    <property type="evidence" value="ECO:0007669"/>
    <property type="project" value="InterPro"/>
</dbReference>
<dbReference type="AlphaFoldDB" id="A0A9D2WP75"/>
<evidence type="ECO:0000256" key="4">
    <source>
        <dbReference type="ARBA" id="ARBA00034003"/>
    </source>
</evidence>
<organism evidence="6 7">
    <name type="scientific">Sporotomaculum syntrophicum</name>
    <dbReference type="NCBI Taxonomy" id="182264"/>
    <lineage>
        <taxon>Bacteria</taxon>
        <taxon>Bacillati</taxon>
        <taxon>Bacillota</taxon>
        <taxon>Clostridia</taxon>
        <taxon>Eubacteriales</taxon>
        <taxon>Desulfallaceae</taxon>
        <taxon>Sporotomaculum</taxon>
    </lineage>
</organism>
<dbReference type="CDD" id="cd07906">
    <property type="entry name" value="Adenylation_DNA_ligase_LigD_LigC"/>
    <property type="match status" value="1"/>
</dbReference>
<dbReference type="GO" id="GO:0003910">
    <property type="term" value="F:DNA ligase (ATP) activity"/>
    <property type="evidence" value="ECO:0007669"/>
    <property type="project" value="UniProtKB-EC"/>
</dbReference>
<dbReference type="InterPro" id="IPR012310">
    <property type="entry name" value="DNA_ligase_ATP-dep_cent"/>
</dbReference>
<comment type="similarity">
    <text evidence="1">Belongs to the ATP-dependent DNA ligase family.</text>
</comment>
<evidence type="ECO:0000259" key="5">
    <source>
        <dbReference type="PROSITE" id="PS50160"/>
    </source>
</evidence>
<evidence type="ECO:0000256" key="3">
    <source>
        <dbReference type="ARBA" id="ARBA00022598"/>
    </source>
</evidence>
<dbReference type="GO" id="GO:0005524">
    <property type="term" value="F:ATP binding"/>
    <property type="evidence" value="ECO:0007669"/>
    <property type="project" value="InterPro"/>
</dbReference>
<dbReference type="PANTHER" id="PTHR45674">
    <property type="entry name" value="DNA LIGASE 1/3 FAMILY MEMBER"/>
    <property type="match status" value="1"/>
</dbReference>
<dbReference type="PROSITE" id="PS50160">
    <property type="entry name" value="DNA_LIGASE_A3"/>
    <property type="match status" value="1"/>
</dbReference>
<dbReference type="Pfam" id="PF04679">
    <property type="entry name" value="DNA_ligase_A_C"/>
    <property type="match status" value="1"/>
</dbReference>